<dbReference type="EC" id="3.1.1.-" evidence="7"/>
<gene>
    <name evidence="9" type="primary">LOC100211423</name>
</gene>
<keyword evidence="4 7" id="KW-0442">Lipid degradation</keyword>
<organism evidence="8 9">
    <name type="scientific">Hydra vulgaris</name>
    <name type="common">Hydra</name>
    <name type="synonym">Hydra attenuata</name>
    <dbReference type="NCBI Taxonomy" id="6087"/>
    <lineage>
        <taxon>Eukaryota</taxon>
        <taxon>Metazoa</taxon>
        <taxon>Cnidaria</taxon>
        <taxon>Hydrozoa</taxon>
        <taxon>Hydroidolina</taxon>
        <taxon>Anthoathecata</taxon>
        <taxon>Aplanulata</taxon>
        <taxon>Hydridae</taxon>
        <taxon>Hydra</taxon>
    </lineage>
</organism>
<evidence type="ECO:0000313" key="9">
    <source>
        <dbReference type="RefSeq" id="XP_065664182.1"/>
    </source>
</evidence>
<evidence type="ECO:0000256" key="1">
    <source>
        <dbReference type="ARBA" id="ARBA00007835"/>
    </source>
</evidence>
<evidence type="ECO:0000256" key="2">
    <source>
        <dbReference type="ARBA" id="ARBA00022729"/>
    </source>
</evidence>
<evidence type="ECO:0000256" key="7">
    <source>
        <dbReference type="RuleBase" id="RU364138"/>
    </source>
</evidence>
<name>A0ABM4CQP3_HYDVU</name>
<dbReference type="PANTHER" id="PTHR12370">
    <property type="entry name" value="PHOSPHOLIPASE B-RELATED"/>
    <property type="match status" value="1"/>
</dbReference>
<evidence type="ECO:0000256" key="5">
    <source>
        <dbReference type="ARBA" id="ARBA00023098"/>
    </source>
</evidence>
<comment type="similarity">
    <text evidence="1 7">Belongs to the phospholipase B-like family.</text>
</comment>
<accession>A0ABM4CQP3</accession>
<dbReference type="Gene3D" id="3.60.60.30">
    <property type="match status" value="1"/>
</dbReference>
<dbReference type="Pfam" id="PF04916">
    <property type="entry name" value="Phospholip_B"/>
    <property type="match status" value="1"/>
</dbReference>
<keyword evidence="3 7" id="KW-0378">Hydrolase</keyword>
<keyword evidence="2" id="KW-0732">Signal</keyword>
<keyword evidence="6" id="KW-0325">Glycoprotein</keyword>
<dbReference type="GeneID" id="100211423"/>
<evidence type="ECO:0000256" key="3">
    <source>
        <dbReference type="ARBA" id="ARBA00022801"/>
    </source>
</evidence>
<keyword evidence="8" id="KW-1185">Reference proteome</keyword>
<protein>
    <recommendedName>
        <fullName evidence="7">Phospholipase B-like</fullName>
        <ecNumber evidence="7">3.1.1.-</ecNumber>
    </recommendedName>
</protein>
<evidence type="ECO:0000256" key="6">
    <source>
        <dbReference type="ARBA" id="ARBA00023180"/>
    </source>
</evidence>
<evidence type="ECO:0000313" key="8">
    <source>
        <dbReference type="Proteomes" id="UP001652625"/>
    </source>
</evidence>
<dbReference type="PANTHER" id="PTHR12370:SF3">
    <property type="entry name" value="PHOSPHOLIPASE B-LIKE 2-RELATED"/>
    <property type="match status" value="1"/>
</dbReference>
<proteinExistence type="inferred from homology"/>
<keyword evidence="5 7" id="KW-0443">Lipid metabolism</keyword>
<dbReference type="Proteomes" id="UP001652625">
    <property type="component" value="Chromosome 10"/>
</dbReference>
<comment type="function">
    <text evidence="7">Putative phospholipase.</text>
</comment>
<sequence>MYFKFFAAVYSVIFGVFGNPNLLLEKHRYISVVLDQKSNTLVIKNYTSEDYVAKAAFKNSMNESGWSKLYVSTNGKYSDILQAEAAGMAEGFLTSDQISMNYMNTLNDYCVNEKEYCKKLEDFLNENSKWMSQQLEIKENAKSSYWQQVVLVNKQLEGLLNGYLESKTEPSLTLLNVRMLQLYGDLFDLEKRLGKKSLKKFGSCSALVKLFPNNSDLAISHVTWFSYNTMLRIFKYYNFTFHDEQGNLIPGNEQSFASYPGSLLSLDDFYILSSGLVTQETSINNDNDNLWEYVQPSSLFEWVRNIVANRLASTASEWCYLFKRYNSGTYNNQWMVINYNLFEPGKHIKPDTFWVLEQLPGIVEMADMSIFLQENGYWASYNIPYFPYIYNISGYMDSLKKFGDFFDYNLNPRAQIFKRDHMKVSNMQSLIKLMRYNDFQNDPFAKCNCTPSHNAANAISSRNDLNPANGSYPFSDLIHDKFGAIDCKATSFQLSKFMSQFIVGGPTYDQQTPFQWSKTEWNRPLGHPDIFKFKPELLDWRKEEWIYSKLNI</sequence>
<evidence type="ECO:0000256" key="4">
    <source>
        <dbReference type="ARBA" id="ARBA00022963"/>
    </source>
</evidence>
<reference evidence="9" key="1">
    <citation type="submission" date="2025-08" db="UniProtKB">
        <authorList>
            <consortium name="RefSeq"/>
        </authorList>
    </citation>
    <scope>IDENTIFICATION</scope>
</reference>
<dbReference type="InterPro" id="IPR007000">
    <property type="entry name" value="PLipase_B-like"/>
</dbReference>
<dbReference type="RefSeq" id="XP_065664182.1">
    <property type="nucleotide sequence ID" value="XM_065808110.1"/>
</dbReference>